<dbReference type="Proteomes" id="UP001164539">
    <property type="component" value="Chromosome 1"/>
</dbReference>
<evidence type="ECO:0000313" key="2">
    <source>
        <dbReference type="Proteomes" id="UP001164539"/>
    </source>
</evidence>
<keyword evidence="2" id="KW-1185">Reference proteome</keyword>
<gene>
    <name evidence="1" type="ORF">OWV82_002008</name>
</gene>
<reference evidence="1 2" key="1">
    <citation type="journal article" date="2023" name="Science">
        <title>Complex scaffold remodeling in plant triterpene biosynthesis.</title>
        <authorList>
            <person name="De La Pena R."/>
            <person name="Hodgson H."/>
            <person name="Liu J.C."/>
            <person name="Stephenson M.J."/>
            <person name="Martin A.C."/>
            <person name="Owen C."/>
            <person name="Harkess A."/>
            <person name="Leebens-Mack J."/>
            <person name="Jimenez L.E."/>
            <person name="Osbourn A."/>
            <person name="Sattely E.S."/>
        </authorList>
    </citation>
    <scope>NUCLEOTIDE SEQUENCE [LARGE SCALE GENOMIC DNA]</scope>
    <source>
        <strain evidence="2">cv. JPN11</strain>
        <tissue evidence="1">Leaf</tissue>
    </source>
</reference>
<name>A0ACC1YZM2_MELAZ</name>
<dbReference type="EMBL" id="CM051394">
    <property type="protein sequence ID" value="KAJ4729186.1"/>
    <property type="molecule type" value="Genomic_DNA"/>
</dbReference>
<accession>A0ACC1YZM2</accession>
<comment type="caution">
    <text evidence="1">The sequence shown here is derived from an EMBL/GenBank/DDBJ whole genome shotgun (WGS) entry which is preliminary data.</text>
</comment>
<proteinExistence type="predicted"/>
<evidence type="ECO:0000313" key="1">
    <source>
        <dbReference type="EMBL" id="KAJ4729186.1"/>
    </source>
</evidence>
<organism evidence="1 2">
    <name type="scientific">Melia azedarach</name>
    <name type="common">Chinaberry tree</name>
    <dbReference type="NCBI Taxonomy" id="155640"/>
    <lineage>
        <taxon>Eukaryota</taxon>
        <taxon>Viridiplantae</taxon>
        <taxon>Streptophyta</taxon>
        <taxon>Embryophyta</taxon>
        <taxon>Tracheophyta</taxon>
        <taxon>Spermatophyta</taxon>
        <taxon>Magnoliopsida</taxon>
        <taxon>eudicotyledons</taxon>
        <taxon>Gunneridae</taxon>
        <taxon>Pentapetalae</taxon>
        <taxon>rosids</taxon>
        <taxon>malvids</taxon>
        <taxon>Sapindales</taxon>
        <taxon>Meliaceae</taxon>
        <taxon>Melia</taxon>
    </lineage>
</organism>
<protein>
    <submittedName>
        <fullName evidence="1">RING-H2 finger protein ATL56-like</fullName>
    </submittedName>
</protein>
<sequence length="189" mass="20814">MAIVISVLLLFVGVGALIFIHVCIVARAFRRGFANGGAMVERSSNGSTSMSRDEVEKLPCYEYIAKSKGSSPVECAVCLDNFKKGEKCRLLPICNHSFHAQCVDAWILKNPNCPICRTAADSRRFGEESSRFSDIQMESTENQASESIESNDVRIEVAVGEVVTESRQNQTNVVETQLGSNPDSRLENF</sequence>